<evidence type="ECO:0000256" key="7">
    <source>
        <dbReference type="ARBA" id="ARBA00023065"/>
    </source>
</evidence>
<sequence length="249" mass="28340">MKVDAMKDTESYVMDDDEEPKTNRQKLGRIITSTKFMLGVIALVSIDCLIVITETMVVFHLIRLEPTSFRDIVLMIFHVSSVTILSLFMIEIAVRIYVMRLSIFKHKLELFDALVVIVSFCLDIIYLGRDDAANSAGLLILLRLWRVTRILNGIVMSVKKNAENDLRHEKMLREQIEKELEITRKTCLEKDLEISKLQNSLVAFQSGDGPQKQNFEIETPKQETGEPGTPTFPMEATKSSHSTLVNPPV</sequence>
<dbReference type="Gene3D" id="1.20.120.350">
    <property type="entry name" value="Voltage-gated potassium channels. Chain C"/>
    <property type="match status" value="1"/>
</dbReference>
<keyword evidence="8 11" id="KW-0472">Membrane</keyword>
<dbReference type="InterPro" id="IPR027359">
    <property type="entry name" value="Volt_channel_dom_sf"/>
</dbReference>
<comment type="subcellular location">
    <subcellularLocation>
        <location evidence="1">Cell membrane</location>
        <topology evidence="1">Multi-pass membrane protein</topology>
    </subcellularLocation>
</comment>
<keyword evidence="2" id="KW-0813">Transport</keyword>
<evidence type="ECO:0000256" key="4">
    <source>
        <dbReference type="ARBA" id="ARBA00022692"/>
    </source>
</evidence>
<evidence type="ECO:0000256" key="6">
    <source>
        <dbReference type="ARBA" id="ARBA00022989"/>
    </source>
</evidence>
<dbReference type="EMBL" id="CAXITT010000168">
    <property type="protein sequence ID" value="CAL1534320.1"/>
    <property type="molecule type" value="Genomic_DNA"/>
</dbReference>
<evidence type="ECO:0000313" key="12">
    <source>
        <dbReference type="EMBL" id="CAL1534320.1"/>
    </source>
</evidence>
<accession>A0AAV2HJX2</accession>
<dbReference type="Proteomes" id="UP001497497">
    <property type="component" value="Unassembled WGS sequence"/>
</dbReference>
<gene>
    <name evidence="12" type="ORF">GSLYS_00008280001</name>
</gene>
<keyword evidence="3" id="KW-1003">Cell membrane</keyword>
<evidence type="ECO:0000256" key="11">
    <source>
        <dbReference type="SAM" id="Phobius"/>
    </source>
</evidence>
<keyword evidence="5" id="KW-0851">Voltage-gated channel</keyword>
<feature type="transmembrane region" description="Helical" evidence="11">
    <location>
        <begin position="36"/>
        <end position="62"/>
    </location>
</feature>
<feature type="region of interest" description="Disordered" evidence="10">
    <location>
        <begin position="206"/>
        <end position="249"/>
    </location>
</feature>
<evidence type="ECO:0008006" key="14">
    <source>
        <dbReference type="Google" id="ProtNLM"/>
    </source>
</evidence>
<comment type="caution">
    <text evidence="12">The sequence shown here is derived from an EMBL/GenBank/DDBJ whole genome shotgun (WGS) entry which is preliminary data.</text>
</comment>
<keyword evidence="9" id="KW-0407">Ion channel</keyword>
<keyword evidence="6 11" id="KW-1133">Transmembrane helix</keyword>
<dbReference type="AlphaFoldDB" id="A0AAV2HJX2"/>
<organism evidence="12 13">
    <name type="scientific">Lymnaea stagnalis</name>
    <name type="common">Great pond snail</name>
    <name type="synonym">Helix stagnalis</name>
    <dbReference type="NCBI Taxonomy" id="6523"/>
    <lineage>
        <taxon>Eukaryota</taxon>
        <taxon>Metazoa</taxon>
        <taxon>Spiralia</taxon>
        <taxon>Lophotrochozoa</taxon>
        <taxon>Mollusca</taxon>
        <taxon>Gastropoda</taxon>
        <taxon>Heterobranchia</taxon>
        <taxon>Euthyneura</taxon>
        <taxon>Panpulmonata</taxon>
        <taxon>Hygrophila</taxon>
        <taxon>Lymnaeoidea</taxon>
        <taxon>Lymnaeidae</taxon>
        <taxon>Lymnaea</taxon>
    </lineage>
</organism>
<proteinExistence type="predicted"/>
<evidence type="ECO:0000256" key="3">
    <source>
        <dbReference type="ARBA" id="ARBA00022475"/>
    </source>
</evidence>
<name>A0AAV2HJX2_LYMST</name>
<dbReference type="InterPro" id="IPR031846">
    <property type="entry name" value="Hvcn1"/>
</dbReference>
<dbReference type="PANTHER" id="PTHR46480:SF1">
    <property type="entry name" value="VOLTAGE-GATED HYDROGEN CHANNEL 1"/>
    <property type="match status" value="1"/>
</dbReference>
<evidence type="ECO:0000256" key="10">
    <source>
        <dbReference type="SAM" id="MobiDB-lite"/>
    </source>
</evidence>
<feature type="transmembrane region" description="Helical" evidence="11">
    <location>
        <begin position="74"/>
        <end position="98"/>
    </location>
</feature>
<dbReference type="GO" id="GO:0030171">
    <property type="term" value="F:voltage-gated proton channel activity"/>
    <property type="evidence" value="ECO:0007669"/>
    <property type="project" value="InterPro"/>
</dbReference>
<reference evidence="12 13" key="1">
    <citation type="submission" date="2024-04" db="EMBL/GenBank/DDBJ databases">
        <authorList>
            <consortium name="Genoscope - CEA"/>
            <person name="William W."/>
        </authorList>
    </citation>
    <scope>NUCLEOTIDE SEQUENCE [LARGE SCALE GENOMIC DNA]</scope>
</reference>
<dbReference type="GO" id="GO:0034702">
    <property type="term" value="C:monoatomic ion channel complex"/>
    <property type="evidence" value="ECO:0007669"/>
    <property type="project" value="UniProtKB-KW"/>
</dbReference>
<evidence type="ECO:0000256" key="8">
    <source>
        <dbReference type="ARBA" id="ARBA00023136"/>
    </source>
</evidence>
<evidence type="ECO:0000256" key="1">
    <source>
        <dbReference type="ARBA" id="ARBA00004651"/>
    </source>
</evidence>
<feature type="compositionally biased region" description="Polar residues" evidence="10">
    <location>
        <begin position="237"/>
        <end position="249"/>
    </location>
</feature>
<evidence type="ECO:0000256" key="9">
    <source>
        <dbReference type="ARBA" id="ARBA00023303"/>
    </source>
</evidence>
<evidence type="ECO:0000256" key="5">
    <source>
        <dbReference type="ARBA" id="ARBA00022882"/>
    </source>
</evidence>
<dbReference type="PANTHER" id="PTHR46480">
    <property type="entry name" value="F20B24.22"/>
    <property type="match status" value="1"/>
</dbReference>
<dbReference type="GO" id="GO:0005886">
    <property type="term" value="C:plasma membrane"/>
    <property type="evidence" value="ECO:0007669"/>
    <property type="project" value="UniProtKB-SubCell"/>
</dbReference>
<keyword evidence="4 11" id="KW-0812">Transmembrane</keyword>
<feature type="transmembrane region" description="Helical" evidence="11">
    <location>
        <begin position="110"/>
        <end position="128"/>
    </location>
</feature>
<evidence type="ECO:0000256" key="2">
    <source>
        <dbReference type="ARBA" id="ARBA00022448"/>
    </source>
</evidence>
<keyword evidence="7" id="KW-0406">Ion transport</keyword>
<keyword evidence="13" id="KW-1185">Reference proteome</keyword>
<protein>
    <recommendedName>
        <fullName evidence="14">Hydrogen voltage-gated channel 1</fullName>
    </recommendedName>
</protein>
<evidence type="ECO:0000313" key="13">
    <source>
        <dbReference type="Proteomes" id="UP001497497"/>
    </source>
</evidence>